<reference evidence="15" key="1">
    <citation type="submission" date="2025-08" db="UniProtKB">
        <authorList>
            <consortium name="Ensembl"/>
        </authorList>
    </citation>
    <scope>IDENTIFICATION</scope>
</reference>
<dbReference type="Pfam" id="PF05631">
    <property type="entry name" value="MFS_5"/>
    <property type="match status" value="1"/>
</dbReference>
<evidence type="ECO:0000313" key="15">
    <source>
        <dbReference type="Ensembl" id="ENSNPEP00000015169.1"/>
    </source>
</evidence>
<evidence type="ECO:0000256" key="1">
    <source>
        <dbReference type="ARBA" id="ARBA00003019"/>
    </source>
</evidence>
<dbReference type="GO" id="GO:0005886">
    <property type="term" value="C:plasma membrane"/>
    <property type="evidence" value="ECO:0007669"/>
    <property type="project" value="UniProtKB-SubCell"/>
</dbReference>
<evidence type="ECO:0000256" key="7">
    <source>
        <dbReference type="ARBA" id="ARBA00022692"/>
    </source>
</evidence>
<dbReference type="PANTHER" id="PTHR23516">
    <property type="entry name" value="SAM (S-ADENOSYL METHIONINE) TRANSPORTER"/>
    <property type="match status" value="1"/>
</dbReference>
<dbReference type="InterPro" id="IPR036259">
    <property type="entry name" value="MFS_trans_sf"/>
</dbReference>
<evidence type="ECO:0000256" key="10">
    <source>
        <dbReference type="ARBA" id="ARBA00023136"/>
    </source>
</evidence>
<evidence type="ECO:0000256" key="11">
    <source>
        <dbReference type="ARBA" id="ARBA00030646"/>
    </source>
</evidence>
<evidence type="ECO:0000256" key="3">
    <source>
        <dbReference type="ARBA" id="ARBA00008335"/>
    </source>
</evidence>
<evidence type="ECO:0000256" key="12">
    <source>
        <dbReference type="ARBA" id="ARBA00032555"/>
    </source>
</evidence>
<name>A0A8C6ZHW0_NOTPE</name>
<organism evidence="15 16">
    <name type="scientific">Nothoprocta perdicaria</name>
    <name type="common">Chilean tinamou</name>
    <name type="synonym">Crypturus perdicarius</name>
    <dbReference type="NCBI Taxonomy" id="30464"/>
    <lineage>
        <taxon>Eukaryota</taxon>
        <taxon>Metazoa</taxon>
        <taxon>Chordata</taxon>
        <taxon>Craniata</taxon>
        <taxon>Vertebrata</taxon>
        <taxon>Euteleostomi</taxon>
        <taxon>Archelosauria</taxon>
        <taxon>Archosauria</taxon>
        <taxon>Dinosauria</taxon>
        <taxon>Saurischia</taxon>
        <taxon>Theropoda</taxon>
        <taxon>Coelurosauria</taxon>
        <taxon>Aves</taxon>
        <taxon>Palaeognathae</taxon>
        <taxon>Tinamiformes</taxon>
        <taxon>Tinamidae</taxon>
        <taxon>Nothoprocta</taxon>
    </lineage>
</organism>
<feature type="transmembrane region" description="Helical" evidence="13">
    <location>
        <begin position="174"/>
        <end position="195"/>
    </location>
</feature>
<evidence type="ECO:0000256" key="4">
    <source>
        <dbReference type="ARBA" id="ARBA00021242"/>
    </source>
</evidence>
<dbReference type="GO" id="GO:0006811">
    <property type="term" value="P:monoatomic ion transport"/>
    <property type="evidence" value="ECO:0007669"/>
    <property type="project" value="UniProtKB-KW"/>
</dbReference>
<keyword evidence="14" id="KW-0732">Signal</keyword>
<evidence type="ECO:0000256" key="2">
    <source>
        <dbReference type="ARBA" id="ARBA00004651"/>
    </source>
</evidence>
<feature type="transmembrane region" description="Helical" evidence="13">
    <location>
        <begin position="282"/>
        <end position="302"/>
    </location>
</feature>
<dbReference type="Gene3D" id="1.20.1250.20">
    <property type="entry name" value="MFS general substrate transporter like domains"/>
    <property type="match status" value="1"/>
</dbReference>
<comment type="function">
    <text evidence="1">Mediates high-affinity intracellular uptake of the rare oligo-element molybdenum.</text>
</comment>
<evidence type="ECO:0000256" key="6">
    <source>
        <dbReference type="ARBA" id="ARBA00022475"/>
    </source>
</evidence>
<keyword evidence="7 13" id="KW-0812">Transmembrane</keyword>
<sequence>MFFTAYASFAVLLAVCLALELSACRSKLAGSACTNPAFLHFQRDYYQVYFLALAADWLQGPYLYKLYQHYRFLEGQIAIIYVCGFASSVLFGLVSTSLVDWLGRKKSCILFSLTYSICCLTKLSWDYFVLVVGRILGGLSTALLFSAFEAWYIHEHVERHDFPAEWIPATFSRAAFWNSVIAVGAGVVANCFAEWLGLGPVAPFMVSIPLLMLTGVFAMKNWDENYGKKRALSKTCMDGLKCLLSDRRVLLLGTIQALFESVIYIFIFLWTPVLDPHGPPLGIVFSSFMAASMVGSSLYRIATSKRYHLQPIHVLSLSVLIVFFSLFMLTFSTNPGQESPSESFLAFLLIELSCGLYFPAMGFLRRKVIPEKDQVGVMNWFRVPLNLLACLGLLLLHDSDYKTGTRNMFTACSVLMVMALLAVVSLFSIVRSSAELRVPAPQGQADPSSLEL</sequence>
<protein>
    <recommendedName>
        <fullName evidence="4">Molybdate-anion transporter</fullName>
    </recommendedName>
    <alternativeName>
        <fullName evidence="11">Major facilitator superfamily domain-containing protein 5</fullName>
    </alternativeName>
    <alternativeName>
        <fullName evidence="12">Molybdate transporter 2 homolog</fullName>
    </alternativeName>
</protein>
<gene>
    <name evidence="15" type="primary">MFSD5</name>
</gene>
<feature type="transmembrane region" description="Helical" evidence="13">
    <location>
        <begin position="249"/>
        <end position="270"/>
    </location>
</feature>
<keyword evidence="10 13" id="KW-0472">Membrane</keyword>
<dbReference type="Ensembl" id="ENSNPET00000015545.1">
    <property type="protein sequence ID" value="ENSNPEP00000015169.1"/>
    <property type="gene ID" value="ENSNPEG00000011327.1"/>
</dbReference>
<evidence type="ECO:0000256" key="13">
    <source>
        <dbReference type="SAM" id="Phobius"/>
    </source>
</evidence>
<reference evidence="15" key="2">
    <citation type="submission" date="2025-09" db="UniProtKB">
        <authorList>
            <consortium name="Ensembl"/>
        </authorList>
    </citation>
    <scope>IDENTIFICATION</scope>
</reference>
<evidence type="ECO:0000256" key="8">
    <source>
        <dbReference type="ARBA" id="ARBA00022989"/>
    </source>
</evidence>
<comment type="similarity">
    <text evidence="3">Belongs to the major facilitator superfamily.</text>
</comment>
<feature type="transmembrane region" description="Helical" evidence="13">
    <location>
        <begin position="408"/>
        <end position="430"/>
    </location>
</feature>
<dbReference type="RefSeq" id="XP_025900851.1">
    <property type="nucleotide sequence ID" value="XM_026045066.1"/>
</dbReference>
<dbReference type="CDD" id="cd17487">
    <property type="entry name" value="MFS_MFSD5_like"/>
    <property type="match status" value="1"/>
</dbReference>
<evidence type="ECO:0000313" key="16">
    <source>
        <dbReference type="Proteomes" id="UP000694420"/>
    </source>
</evidence>
<evidence type="ECO:0000256" key="14">
    <source>
        <dbReference type="SAM" id="SignalP"/>
    </source>
</evidence>
<feature type="transmembrane region" description="Helical" evidence="13">
    <location>
        <begin position="78"/>
        <end position="101"/>
    </location>
</feature>
<dbReference type="GO" id="GO:0015098">
    <property type="term" value="F:molybdate ion transmembrane transporter activity"/>
    <property type="evidence" value="ECO:0007669"/>
    <property type="project" value="InterPro"/>
</dbReference>
<feature type="signal peptide" evidence="14">
    <location>
        <begin position="1"/>
        <end position="18"/>
    </location>
</feature>
<feature type="transmembrane region" description="Helical" evidence="13">
    <location>
        <begin position="131"/>
        <end position="153"/>
    </location>
</feature>
<comment type="subcellular location">
    <subcellularLocation>
        <location evidence="2">Cell membrane</location>
        <topology evidence="2">Multi-pass membrane protein</topology>
    </subcellularLocation>
</comment>
<dbReference type="GeneID" id="112952244"/>
<keyword evidence="8 13" id="KW-1133">Transmembrane helix</keyword>
<dbReference type="SUPFAM" id="SSF103473">
    <property type="entry name" value="MFS general substrate transporter"/>
    <property type="match status" value="1"/>
</dbReference>
<dbReference type="Proteomes" id="UP000694420">
    <property type="component" value="Unplaced"/>
</dbReference>
<dbReference type="CTD" id="84975"/>
<dbReference type="OrthoDB" id="263957at2759"/>
<keyword evidence="6" id="KW-1003">Cell membrane</keyword>
<evidence type="ECO:0000256" key="9">
    <source>
        <dbReference type="ARBA" id="ARBA00023065"/>
    </source>
</evidence>
<evidence type="ECO:0000256" key="5">
    <source>
        <dbReference type="ARBA" id="ARBA00022448"/>
    </source>
</evidence>
<feature type="chain" id="PRO_5034460370" description="Molybdate-anion transporter" evidence="14">
    <location>
        <begin position="19"/>
        <end position="452"/>
    </location>
</feature>
<keyword evidence="9" id="KW-0406">Ion transport</keyword>
<feature type="transmembrane region" description="Helical" evidence="13">
    <location>
        <begin position="344"/>
        <end position="364"/>
    </location>
</feature>
<keyword evidence="5" id="KW-0813">Transport</keyword>
<dbReference type="InterPro" id="IPR008509">
    <property type="entry name" value="MOT2/MFSD5"/>
</dbReference>
<feature type="transmembrane region" description="Helical" evidence="13">
    <location>
        <begin position="201"/>
        <end position="219"/>
    </location>
</feature>
<feature type="transmembrane region" description="Helical" evidence="13">
    <location>
        <begin position="376"/>
        <end position="396"/>
    </location>
</feature>
<accession>A0A8C6ZHW0</accession>
<dbReference type="PANTHER" id="PTHR23516:SF1">
    <property type="entry name" value="MOLYBDATE-ANION TRANSPORTER"/>
    <property type="match status" value="1"/>
</dbReference>
<dbReference type="KEGG" id="npd:112952244"/>
<proteinExistence type="inferred from homology"/>
<keyword evidence="16" id="KW-1185">Reference proteome</keyword>
<feature type="transmembrane region" description="Helical" evidence="13">
    <location>
        <begin position="314"/>
        <end position="332"/>
    </location>
</feature>
<dbReference type="AlphaFoldDB" id="A0A8C6ZHW0"/>